<gene>
    <name evidence="4" type="ORF">A2639_01715</name>
</gene>
<proteinExistence type="inferred from homology"/>
<dbReference type="Pfam" id="PF02397">
    <property type="entry name" value="Bac_transf"/>
    <property type="match status" value="1"/>
</dbReference>
<evidence type="ECO:0000313" key="5">
    <source>
        <dbReference type="Proteomes" id="UP000178991"/>
    </source>
</evidence>
<keyword evidence="2" id="KW-0812">Transmembrane</keyword>
<evidence type="ECO:0000256" key="2">
    <source>
        <dbReference type="SAM" id="Phobius"/>
    </source>
</evidence>
<reference evidence="4 5" key="1">
    <citation type="journal article" date="2016" name="Nat. Commun.">
        <title>Thousands of microbial genomes shed light on interconnected biogeochemical processes in an aquifer system.</title>
        <authorList>
            <person name="Anantharaman K."/>
            <person name="Brown C.T."/>
            <person name="Hug L.A."/>
            <person name="Sharon I."/>
            <person name="Castelle C.J."/>
            <person name="Probst A.J."/>
            <person name="Thomas B.C."/>
            <person name="Singh A."/>
            <person name="Wilkins M.J."/>
            <person name="Karaoz U."/>
            <person name="Brodie E.L."/>
            <person name="Williams K.H."/>
            <person name="Hubbard S.S."/>
            <person name="Banfield J.F."/>
        </authorList>
    </citation>
    <scope>NUCLEOTIDE SEQUENCE [LARGE SCALE GENOMIC DNA]</scope>
</reference>
<name>A0A1G2HJ95_9BACT</name>
<feature type="transmembrane region" description="Helical" evidence="2">
    <location>
        <begin position="45"/>
        <end position="65"/>
    </location>
</feature>
<evidence type="ECO:0000313" key="4">
    <source>
        <dbReference type="EMBL" id="OGZ62301.1"/>
    </source>
</evidence>
<dbReference type="PANTHER" id="PTHR30576">
    <property type="entry name" value="COLANIC BIOSYNTHESIS UDP-GLUCOSE LIPID CARRIER TRANSFERASE"/>
    <property type="match status" value="1"/>
</dbReference>
<feature type="transmembrane region" description="Helical" evidence="2">
    <location>
        <begin position="109"/>
        <end position="126"/>
    </location>
</feature>
<dbReference type="GO" id="GO:0016780">
    <property type="term" value="F:phosphotransferase activity, for other substituted phosphate groups"/>
    <property type="evidence" value="ECO:0007669"/>
    <property type="project" value="TreeGrafter"/>
</dbReference>
<accession>A0A1G2HJ95</accession>
<dbReference type="Proteomes" id="UP000178991">
    <property type="component" value="Unassembled WGS sequence"/>
</dbReference>
<organism evidence="4 5">
    <name type="scientific">Candidatus Staskawiczbacteria bacterium RIFCSPHIGHO2_01_FULL_34_27</name>
    <dbReference type="NCBI Taxonomy" id="1802199"/>
    <lineage>
        <taxon>Bacteria</taxon>
        <taxon>Candidatus Staskawicziibacteriota</taxon>
    </lineage>
</organism>
<feature type="transmembrane region" description="Helical" evidence="2">
    <location>
        <begin position="266"/>
        <end position="287"/>
    </location>
</feature>
<feature type="transmembrane region" description="Helical" evidence="2">
    <location>
        <begin position="12"/>
        <end position="33"/>
    </location>
</feature>
<comment type="caution">
    <text evidence="4">The sequence shown here is derived from an EMBL/GenBank/DDBJ whole genome shotgun (WGS) entry which is preliminary data.</text>
</comment>
<dbReference type="PANTHER" id="PTHR30576:SF0">
    <property type="entry name" value="UNDECAPRENYL-PHOSPHATE N-ACETYLGALACTOSAMINYL 1-PHOSPHATE TRANSFERASE-RELATED"/>
    <property type="match status" value="1"/>
</dbReference>
<protein>
    <recommendedName>
        <fullName evidence="3">Bacterial sugar transferase domain-containing protein</fullName>
    </recommendedName>
</protein>
<feature type="transmembrane region" description="Helical" evidence="2">
    <location>
        <begin position="85"/>
        <end position="103"/>
    </location>
</feature>
<dbReference type="AlphaFoldDB" id="A0A1G2HJ95"/>
<evidence type="ECO:0000259" key="3">
    <source>
        <dbReference type="Pfam" id="PF02397"/>
    </source>
</evidence>
<sequence length="441" mass="51464">MTISGKKETVALFLGDIILLYFSLWLSLTLRYWDMPSKSSWSLHFEPFSIIIGVWILIFFIAGLYEKHTLILKSRLPSTVFNAQLANSFIAVLFFYFIPYFGIAPKTNLFIYLIISFGSILFWRIYGDRFLHPSVKQKGIIVGSGEEMKDLLGEVNNNSRYGLEFISSVDLNKIEGVDFQDEILSRVYSEEVQIIAIDLKDEKIEPILPHLYNLIFSRVKFIDMYKIYEDIFDRVPLSLVRYNWFLENISTESRVTYDTLKRMMDIVLSFVGGVISLFFYPFVFLAIKIDDGGSIFFIQERVSKNNKIIKIRKFRTMMENGNNKVTKVGKWLRKTRIDELPQLWSVLMGDLSMIGPRPEIPSLVKYYEEEIPYYNIRHLLKPGLSGWAQLYHTDPPKVSADNEKTRRKLSYDLYYIKNRSFMLDLKIALKTLKALLSRSGV</sequence>
<dbReference type="EMBL" id="MHOL01000024">
    <property type="protein sequence ID" value="OGZ62301.1"/>
    <property type="molecule type" value="Genomic_DNA"/>
</dbReference>
<keyword evidence="2" id="KW-0472">Membrane</keyword>
<feature type="domain" description="Bacterial sugar transferase" evidence="3">
    <location>
        <begin position="261"/>
        <end position="436"/>
    </location>
</feature>
<keyword evidence="2" id="KW-1133">Transmembrane helix</keyword>
<evidence type="ECO:0000256" key="1">
    <source>
        <dbReference type="ARBA" id="ARBA00006464"/>
    </source>
</evidence>
<comment type="similarity">
    <text evidence="1">Belongs to the bacterial sugar transferase family.</text>
</comment>
<dbReference type="InterPro" id="IPR003362">
    <property type="entry name" value="Bact_transf"/>
</dbReference>